<accession>A0AAE0H9C9</accession>
<feature type="compositionally biased region" description="Acidic residues" evidence="1">
    <location>
        <begin position="202"/>
        <end position="217"/>
    </location>
</feature>
<sequence length="324" mass="32335">MRFAELTARSLMSGMAMNVMESDVMTSENPAALLARQSSCAAGQEPCGTGCMFTGSVCCASMGRSTFCDPGYYCMARPGCCPDGEVCTGTGGSSCSPGYVPCVTGCIPSGSVCCPAGGYCEAGYTCTSDRKCRPSSGGGDSGGGGGGGSSTCDAGRVECDSDYCMPSSGTCCNTGLGKYCRSGYYCVTGGCCPDGRTCSGGSDDDDDDDDDDDEETETSTSSRGIIRPTSTTTTSTSTESEDTFPTPTDDDTSGDSTSSDTEDTGNTDDTTNDSPSDSANDIPAPSLPPIGGAGVPPPGDSMGSALAVPGCLALVAAGVMAMLL</sequence>
<dbReference type="EMBL" id="JAUEPN010000010">
    <property type="protein sequence ID" value="KAK3291366.1"/>
    <property type="molecule type" value="Genomic_DNA"/>
</dbReference>
<reference evidence="2" key="1">
    <citation type="journal article" date="2023" name="Mol. Phylogenet. Evol.">
        <title>Genome-scale phylogeny and comparative genomics of the fungal order Sordariales.</title>
        <authorList>
            <person name="Hensen N."/>
            <person name="Bonometti L."/>
            <person name="Westerberg I."/>
            <person name="Brannstrom I.O."/>
            <person name="Guillou S."/>
            <person name="Cros-Aarteil S."/>
            <person name="Calhoun S."/>
            <person name="Haridas S."/>
            <person name="Kuo A."/>
            <person name="Mondo S."/>
            <person name="Pangilinan J."/>
            <person name="Riley R."/>
            <person name="LaButti K."/>
            <person name="Andreopoulos B."/>
            <person name="Lipzen A."/>
            <person name="Chen C."/>
            <person name="Yan M."/>
            <person name="Daum C."/>
            <person name="Ng V."/>
            <person name="Clum A."/>
            <person name="Steindorff A."/>
            <person name="Ohm R.A."/>
            <person name="Martin F."/>
            <person name="Silar P."/>
            <person name="Natvig D.O."/>
            <person name="Lalanne C."/>
            <person name="Gautier V."/>
            <person name="Ament-Velasquez S.L."/>
            <person name="Kruys A."/>
            <person name="Hutchinson M.I."/>
            <person name="Powell A.J."/>
            <person name="Barry K."/>
            <person name="Miller A.N."/>
            <person name="Grigoriev I.V."/>
            <person name="Debuchy R."/>
            <person name="Gladieux P."/>
            <person name="Hiltunen Thoren M."/>
            <person name="Johannesson H."/>
        </authorList>
    </citation>
    <scope>NUCLEOTIDE SEQUENCE</scope>
    <source>
        <strain evidence="2">CBS 168.71</strain>
    </source>
</reference>
<evidence type="ECO:0000256" key="1">
    <source>
        <dbReference type="SAM" id="MobiDB-lite"/>
    </source>
</evidence>
<dbReference type="GeneID" id="87843876"/>
<name>A0AAE0H9C9_9PEZI</name>
<gene>
    <name evidence="2" type="ORF">B0H64DRAFT_446592</name>
</gene>
<evidence type="ECO:0000313" key="2">
    <source>
        <dbReference type="EMBL" id="KAK3291366.1"/>
    </source>
</evidence>
<reference evidence="2" key="2">
    <citation type="submission" date="2023-06" db="EMBL/GenBank/DDBJ databases">
        <authorList>
            <consortium name="Lawrence Berkeley National Laboratory"/>
            <person name="Haridas S."/>
            <person name="Hensen N."/>
            <person name="Bonometti L."/>
            <person name="Westerberg I."/>
            <person name="Brannstrom I.O."/>
            <person name="Guillou S."/>
            <person name="Cros-Aarteil S."/>
            <person name="Calhoun S."/>
            <person name="Kuo A."/>
            <person name="Mondo S."/>
            <person name="Pangilinan J."/>
            <person name="Riley R."/>
            <person name="Labutti K."/>
            <person name="Andreopoulos B."/>
            <person name="Lipzen A."/>
            <person name="Chen C."/>
            <person name="Yanf M."/>
            <person name="Daum C."/>
            <person name="Ng V."/>
            <person name="Clum A."/>
            <person name="Steindorff A."/>
            <person name="Ohm R."/>
            <person name="Martin F."/>
            <person name="Silar P."/>
            <person name="Natvig D."/>
            <person name="Lalanne C."/>
            <person name="Gautier V."/>
            <person name="Ament-Velasquez S.L."/>
            <person name="Kruys A."/>
            <person name="Hutchinson M.I."/>
            <person name="Powell A.J."/>
            <person name="Barry K."/>
            <person name="Miller A.N."/>
            <person name="Grigoriev I.V."/>
            <person name="Debuchy R."/>
            <person name="Gladieux P."/>
            <person name="Thoren M.H."/>
            <person name="Johannesson H."/>
        </authorList>
    </citation>
    <scope>NUCLEOTIDE SEQUENCE</scope>
    <source>
        <strain evidence="2">CBS 168.71</strain>
    </source>
</reference>
<feature type="compositionally biased region" description="Low complexity" evidence="1">
    <location>
        <begin position="267"/>
        <end position="278"/>
    </location>
</feature>
<comment type="caution">
    <text evidence="2">The sequence shown here is derived from an EMBL/GenBank/DDBJ whole genome shotgun (WGS) entry which is preliminary data.</text>
</comment>
<keyword evidence="3" id="KW-1185">Reference proteome</keyword>
<dbReference type="AlphaFoldDB" id="A0AAE0H9C9"/>
<proteinExistence type="predicted"/>
<protein>
    <submittedName>
        <fullName evidence="2">Uncharacterized protein</fullName>
    </submittedName>
</protein>
<organism evidence="2 3">
    <name type="scientific">Chaetomium fimeti</name>
    <dbReference type="NCBI Taxonomy" id="1854472"/>
    <lineage>
        <taxon>Eukaryota</taxon>
        <taxon>Fungi</taxon>
        <taxon>Dikarya</taxon>
        <taxon>Ascomycota</taxon>
        <taxon>Pezizomycotina</taxon>
        <taxon>Sordariomycetes</taxon>
        <taxon>Sordariomycetidae</taxon>
        <taxon>Sordariales</taxon>
        <taxon>Chaetomiaceae</taxon>
        <taxon>Chaetomium</taxon>
    </lineage>
</organism>
<dbReference type="RefSeq" id="XP_062654880.1">
    <property type="nucleotide sequence ID" value="XM_062806928.1"/>
</dbReference>
<evidence type="ECO:0000313" key="3">
    <source>
        <dbReference type="Proteomes" id="UP001278766"/>
    </source>
</evidence>
<dbReference type="Proteomes" id="UP001278766">
    <property type="component" value="Unassembled WGS sequence"/>
</dbReference>
<feature type="region of interest" description="Disordered" evidence="1">
    <location>
        <begin position="202"/>
        <end position="305"/>
    </location>
</feature>
<feature type="compositionally biased region" description="Low complexity" evidence="1">
    <location>
        <begin position="218"/>
        <end position="247"/>
    </location>
</feature>